<proteinExistence type="predicted"/>
<dbReference type="Proteomes" id="UP000663879">
    <property type="component" value="Unassembled WGS sequence"/>
</dbReference>
<dbReference type="EMBL" id="CAJNOC010001124">
    <property type="protein sequence ID" value="CAF0837346.1"/>
    <property type="molecule type" value="Genomic_DNA"/>
</dbReference>
<accession>A0A813V2L8</accession>
<evidence type="ECO:0000313" key="2">
    <source>
        <dbReference type="Proteomes" id="UP000663879"/>
    </source>
</evidence>
<name>A0A813V2L8_9BILA</name>
<sequence>MSFTYSICLANIQRKIITRNSIFDLLNPFCERLLVALEYHADMYTVHFHIFMESKSEISKAILEPLLLQIGLKDINIYFEYCINFDSYIKYCTKEDFQVIFKNLDDERFHFMYKIGKWSLENEIFNANDEFIKNNSSHLELMRYRHSKIRKCFALVYPLYEYIILKRFGNWRDNVVNWFNNQLKAENKTRLALNYTPKSMGRKVKDVKKEEINRLFDKYADIVNGKFDMNVHRIMNFTRLVIPTLAEQFKEQTNIRYWCMFSTCFSHQRSYKTKQKYIQHLCLKHSQQLPGKGLFLLNGDENVSSDGFWCSKCDAKVLETDPGFKIIQRKNRKSKTKDEDDSEIICLNETFSTTCSLIDISLDEKVSAIIKEENKVVSNNDNLKMTIEQFWLHDPRCDKRLFYNRIDDDILDIHLYTECFLDTIIDSICQMNKHQKLMDEYQAMFEDEHKTNHDFKIAKKNMLTVLNHSKNVFKELYNEFKEFQAFIQDL</sequence>
<comment type="caution">
    <text evidence="1">The sequence shown here is derived from an EMBL/GenBank/DDBJ whole genome shotgun (WGS) entry which is preliminary data.</text>
</comment>
<evidence type="ECO:0000313" key="1">
    <source>
        <dbReference type="EMBL" id="CAF0837346.1"/>
    </source>
</evidence>
<organism evidence="1 2">
    <name type="scientific">Brachionus calyciflorus</name>
    <dbReference type="NCBI Taxonomy" id="104777"/>
    <lineage>
        <taxon>Eukaryota</taxon>
        <taxon>Metazoa</taxon>
        <taxon>Spiralia</taxon>
        <taxon>Gnathifera</taxon>
        <taxon>Rotifera</taxon>
        <taxon>Eurotatoria</taxon>
        <taxon>Monogononta</taxon>
        <taxon>Pseudotrocha</taxon>
        <taxon>Ploima</taxon>
        <taxon>Brachionidae</taxon>
        <taxon>Brachionus</taxon>
    </lineage>
</organism>
<gene>
    <name evidence="1" type="ORF">OXX778_LOCUS8268</name>
</gene>
<protein>
    <submittedName>
        <fullName evidence="1">Uncharacterized protein</fullName>
    </submittedName>
</protein>
<keyword evidence="2" id="KW-1185">Reference proteome</keyword>
<dbReference type="AlphaFoldDB" id="A0A813V2L8"/>
<reference evidence="1" key="1">
    <citation type="submission" date="2021-02" db="EMBL/GenBank/DDBJ databases">
        <authorList>
            <person name="Nowell W R."/>
        </authorList>
    </citation>
    <scope>NUCLEOTIDE SEQUENCE</scope>
    <source>
        <strain evidence="1">Ploen Becks lab</strain>
    </source>
</reference>